<evidence type="ECO:0000256" key="3">
    <source>
        <dbReference type="ARBA" id="ARBA00023157"/>
    </source>
</evidence>
<dbReference type="EMBL" id="JABMIG020000094">
    <property type="protein sequence ID" value="KAL3793150.1"/>
    <property type="molecule type" value="Genomic_DNA"/>
</dbReference>
<dbReference type="Pfam" id="PF00085">
    <property type="entry name" value="Thioredoxin"/>
    <property type="match status" value="1"/>
</dbReference>
<sequence>MSCAAIEAHQLKNNFSSSQRDLNVSRGQPPPISLVQYRPQRTRPTEIDNKGASLPMNAKGHRLSSTPPKLQKGNLPKNASCPCYLFTTKRIIHRVMTMMAQPHSSTICQRKRDKVISPAFLWGCIASITLLQGQSLAFLSPASSSTRLTRIHAKTSHSFAPSPIRHDKCPPLSMVAKSGGRLIASTEQFEQEVLLIGSSIQSSEQSKSTLPILVLFSAPWCGPCRLTNPVVKEIMKQYQSKIEVVEISTDDLPEVASNVGVLSIPTIQLYHGGKVMDTIVGCVAKNVLARAVDKVLEDLGMLGDEDDEGRLDKKTKKNS</sequence>
<keyword evidence="7" id="KW-1185">Reference proteome</keyword>
<feature type="region of interest" description="Disordered" evidence="4">
    <location>
        <begin position="43"/>
        <end position="72"/>
    </location>
</feature>
<accession>A0ABD3PYL7</accession>
<dbReference type="SUPFAM" id="SSF52833">
    <property type="entry name" value="Thioredoxin-like"/>
    <property type="match status" value="1"/>
</dbReference>
<gene>
    <name evidence="6" type="ORF">HJC23_005652</name>
</gene>
<dbReference type="InterPro" id="IPR013766">
    <property type="entry name" value="Thioredoxin_domain"/>
</dbReference>
<keyword evidence="3" id="KW-1015">Disulfide bond</keyword>
<dbReference type="InterPro" id="IPR017937">
    <property type="entry name" value="Thioredoxin_CS"/>
</dbReference>
<evidence type="ECO:0000256" key="1">
    <source>
        <dbReference type="ARBA" id="ARBA00022448"/>
    </source>
</evidence>
<dbReference type="Gene3D" id="3.40.30.10">
    <property type="entry name" value="Glutaredoxin"/>
    <property type="match status" value="1"/>
</dbReference>
<dbReference type="PROSITE" id="PS51352">
    <property type="entry name" value="THIOREDOXIN_2"/>
    <property type="match status" value="1"/>
</dbReference>
<comment type="caution">
    <text evidence="6">The sequence shown here is derived from an EMBL/GenBank/DDBJ whole genome shotgun (WGS) entry which is preliminary data.</text>
</comment>
<keyword evidence="2" id="KW-0249">Electron transport</keyword>
<dbReference type="InterPro" id="IPR036249">
    <property type="entry name" value="Thioredoxin-like_sf"/>
</dbReference>
<dbReference type="AlphaFoldDB" id="A0ABD3PYL7"/>
<dbReference type="CDD" id="cd02947">
    <property type="entry name" value="TRX_family"/>
    <property type="match status" value="1"/>
</dbReference>
<reference evidence="6 7" key="1">
    <citation type="journal article" date="2020" name="G3 (Bethesda)">
        <title>Improved Reference Genome for Cyclotella cryptica CCMP332, a Model for Cell Wall Morphogenesis, Salinity Adaptation, and Lipid Production in Diatoms (Bacillariophyta).</title>
        <authorList>
            <person name="Roberts W.R."/>
            <person name="Downey K.M."/>
            <person name="Ruck E.C."/>
            <person name="Traller J.C."/>
            <person name="Alverson A.J."/>
        </authorList>
    </citation>
    <scope>NUCLEOTIDE SEQUENCE [LARGE SCALE GENOMIC DNA]</scope>
    <source>
        <strain evidence="6 7">CCMP332</strain>
    </source>
</reference>
<feature type="domain" description="Thioredoxin" evidence="5">
    <location>
        <begin position="163"/>
        <end position="297"/>
    </location>
</feature>
<organism evidence="6 7">
    <name type="scientific">Cyclotella cryptica</name>
    <dbReference type="NCBI Taxonomy" id="29204"/>
    <lineage>
        <taxon>Eukaryota</taxon>
        <taxon>Sar</taxon>
        <taxon>Stramenopiles</taxon>
        <taxon>Ochrophyta</taxon>
        <taxon>Bacillariophyta</taxon>
        <taxon>Coscinodiscophyceae</taxon>
        <taxon>Thalassiosirophycidae</taxon>
        <taxon>Stephanodiscales</taxon>
        <taxon>Stephanodiscaceae</taxon>
        <taxon>Cyclotella</taxon>
    </lineage>
</organism>
<name>A0ABD3PYL7_9STRA</name>
<evidence type="ECO:0000256" key="2">
    <source>
        <dbReference type="ARBA" id="ARBA00022982"/>
    </source>
</evidence>
<proteinExistence type="predicted"/>
<dbReference type="PROSITE" id="PS00194">
    <property type="entry name" value="THIOREDOXIN_1"/>
    <property type="match status" value="1"/>
</dbReference>
<evidence type="ECO:0000259" key="5">
    <source>
        <dbReference type="PROSITE" id="PS51352"/>
    </source>
</evidence>
<protein>
    <recommendedName>
        <fullName evidence="5">Thioredoxin domain-containing protein</fullName>
    </recommendedName>
</protein>
<dbReference type="Proteomes" id="UP001516023">
    <property type="component" value="Unassembled WGS sequence"/>
</dbReference>
<dbReference type="PANTHER" id="PTHR45663">
    <property type="entry name" value="GEO12009P1"/>
    <property type="match status" value="1"/>
</dbReference>
<evidence type="ECO:0000256" key="4">
    <source>
        <dbReference type="SAM" id="MobiDB-lite"/>
    </source>
</evidence>
<dbReference type="PANTHER" id="PTHR45663:SF11">
    <property type="entry name" value="GEO12009P1"/>
    <property type="match status" value="1"/>
</dbReference>
<keyword evidence="1" id="KW-0813">Transport</keyword>
<evidence type="ECO:0000313" key="6">
    <source>
        <dbReference type="EMBL" id="KAL3793150.1"/>
    </source>
</evidence>
<evidence type="ECO:0000313" key="7">
    <source>
        <dbReference type="Proteomes" id="UP001516023"/>
    </source>
</evidence>